<accession>A0A068V7F7</accession>
<evidence type="ECO:0000256" key="1">
    <source>
        <dbReference type="SAM" id="Phobius"/>
    </source>
</evidence>
<feature type="transmembrane region" description="Helical" evidence="1">
    <location>
        <begin position="129"/>
        <end position="147"/>
    </location>
</feature>
<name>A0A068V7F7_COFCA</name>
<keyword evidence="3" id="KW-1185">Reference proteome</keyword>
<dbReference type="Proteomes" id="UP000295252">
    <property type="component" value="Chromosome IV"/>
</dbReference>
<organism evidence="2 3">
    <name type="scientific">Coffea canephora</name>
    <name type="common">Robusta coffee</name>
    <dbReference type="NCBI Taxonomy" id="49390"/>
    <lineage>
        <taxon>Eukaryota</taxon>
        <taxon>Viridiplantae</taxon>
        <taxon>Streptophyta</taxon>
        <taxon>Embryophyta</taxon>
        <taxon>Tracheophyta</taxon>
        <taxon>Spermatophyta</taxon>
        <taxon>Magnoliopsida</taxon>
        <taxon>eudicotyledons</taxon>
        <taxon>Gunneridae</taxon>
        <taxon>Pentapetalae</taxon>
        <taxon>asterids</taxon>
        <taxon>lamiids</taxon>
        <taxon>Gentianales</taxon>
        <taxon>Rubiaceae</taxon>
        <taxon>Ixoroideae</taxon>
        <taxon>Gardenieae complex</taxon>
        <taxon>Bertiereae - Coffeeae clade</taxon>
        <taxon>Coffeeae</taxon>
        <taxon>Coffea</taxon>
    </lineage>
</organism>
<dbReference type="Gramene" id="CDP15828">
    <property type="protein sequence ID" value="CDP15828"/>
    <property type="gene ID" value="GSCOC_T00016698001"/>
</dbReference>
<evidence type="ECO:0000313" key="3">
    <source>
        <dbReference type="Proteomes" id="UP000295252"/>
    </source>
</evidence>
<keyword evidence="1" id="KW-0472">Membrane</keyword>
<proteinExistence type="predicted"/>
<dbReference type="InParanoid" id="A0A068V7F7"/>
<gene>
    <name evidence="2" type="ORF">GSCOC_T00016698001</name>
</gene>
<sequence>MNILSKEICAPAGTLRVWGRLRNDEDEAIRRRRGLKRVDRELEKGNFKAALSLAKQLQGKPGGLRGFGAVKLVPKRISVVDELELNDADKMSLHSSVDSILRLVKCCRQFASEEKVGKFYCTHKKAARLTFFLDFALPCFLFALSCFRNCNLNRRMYGKLLFCVPRL</sequence>
<keyword evidence="1" id="KW-0812">Transmembrane</keyword>
<dbReference type="EMBL" id="HG739195">
    <property type="protein sequence ID" value="CDP15828.1"/>
    <property type="molecule type" value="Genomic_DNA"/>
</dbReference>
<evidence type="ECO:0000313" key="2">
    <source>
        <dbReference type="EMBL" id="CDP15828.1"/>
    </source>
</evidence>
<reference evidence="3" key="1">
    <citation type="journal article" date="2014" name="Science">
        <title>The coffee genome provides insight into the convergent evolution of caffeine biosynthesis.</title>
        <authorList>
            <person name="Denoeud F."/>
            <person name="Carretero-Paulet L."/>
            <person name="Dereeper A."/>
            <person name="Droc G."/>
            <person name="Guyot R."/>
            <person name="Pietrella M."/>
            <person name="Zheng C."/>
            <person name="Alberti A."/>
            <person name="Anthony F."/>
            <person name="Aprea G."/>
            <person name="Aury J.M."/>
            <person name="Bento P."/>
            <person name="Bernard M."/>
            <person name="Bocs S."/>
            <person name="Campa C."/>
            <person name="Cenci A."/>
            <person name="Combes M.C."/>
            <person name="Crouzillat D."/>
            <person name="Da Silva C."/>
            <person name="Daddiego L."/>
            <person name="De Bellis F."/>
            <person name="Dussert S."/>
            <person name="Garsmeur O."/>
            <person name="Gayraud T."/>
            <person name="Guignon V."/>
            <person name="Jahn K."/>
            <person name="Jamilloux V."/>
            <person name="Joet T."/>
            <person name="Labadie K."/>
            <person name="Lan T."/>
            <person name="Leclercq J."/>
            <person name="Lepelley M."/>
            <person name="Leroy T."/>
            <person name="Li L.T."/>
            <person name="Librado P."/>
            <person name="Lopez L."/>
            <person name="Munoz A."/>
            <person name="Noel B."/>
            <person name="Pallavicini A."/>
            <person name="Perrotta G."/>
            <person name="Poncet V."/>
            <person name="Pot D."/>
            <person name="Priyono X."/>
            <person name="Rigoreau M."/>
            <person name="Rouard M."/>
            <person name="Rozas J."/>
            <person name="Tranchant-Dubreuil C."/>
            <person name="VanBuren R."/>
            <person name="Zhang Q."/>
            <person name="Andrade A.C."/>
            <person name="Argout X."/>
            <person name="Bertrand B."/>
            <person name="de Kochko A."/>
            <person name="Graziosi G."/>
            <person name="Henry R.J."/>
            <person name="Jayarama X."/>
            <person name="Ming R."/>
            <person name="Nagai C."/>
            <person name="Rounsley S."/>
            <person name="Sankoff D."/>
            <person name="Giuliano G."/>
            <person name="Albert V.A."/>
            <person name="Wincker P."/>
            <person name="Lashermes P."/>
        </authorList>
    </citation>
    <scope>NUCLEOTIDE SEQUENCE [LARGE SCALE GENOMIC DNA]</scope>
    <source>
        <strain evidence="3">cv. DH200-94</strain>
    </source>
</reference>
<protein>
    <submittedName>
        <fullName evidence="2">Uncharacterized protein</fullName>
    </submittedName>
</protein>
<dbReference type="AlphaFoldDB" id="A0A068V7F7"/>
<dbReference type="OrthoDB" id="66620at2759"/>
<dbReference type="PhylomeDB" id="A0A068V7F7"/>
<keyword evidence="1" id="KW-1133">Transmembrane helix</keyword>
<dbReference type="PANTHER" id="PTHR33471:SF4">
    <property type="entry name" value="T22H22.11 PROTEIN"/>
    <property type="match status" value="1"/>
</dbReference>
<dbReference type="STRING" id="49390.A0A068V7F7"/>
<dbReference type="PANTHER" id="PTHR33471">
    <property type="entry name" value="ATP-DEPENDENT ZINC METALLOPROTEASE-RELATED"/>
    <property type="match status" value="1"/>
</dbReference>